<feature type="non-terminal residue" evidence="1">
    <location>
        <position position="1"/>
    </location>
</feature>
<proteinExistence type="predicted"/>
<dbReference type="OrthoDB" id="2445019at2759"/>
<protein>
    <submittedName>
        <fullName evidence="1">15955_t:CDS:1</fullName>
    </submittedName>
</protein>
<organism evidence="1 2">
    <name type="scientific">Dentiscutata erythropus</name>
    <dbReference type="NCBI Taxonomy" id="1348616"/>
    <lineage>
        <taxon>Eukaryota</taxon>
        <taxon>Fungi</taxon>
        <taxon>Fungi incertae sedis</taxon>
        <taxon>Mucoromycota</taxon>
        <taxon>Glomeromycotina</taxon>
        <taxon>Glomeromycetes</taxon>
        <taxon>Diversisporales</taxon>
        <taxon>Gigasporaceae</taxon>
        <taxon>Dentiscutata</taxon>
    </lineage>
</organism>
<dbReference type="EMBL" id="CAJVPY010025920">
    <property type="protein sequence ID" value="CAG8788958.1"/>
    <property type="molecule type" value="Genomic_DNA"/>
</dbReference>
<accession>A0A9N9P3W0</accession>
<dbReference type="Proteomes" id="UP000789405">
    <property type="component" value="Unassembled WGS sequence"/>
</dbReference>
<evidence type="ECO:0000313" key="2">
    <source>
        <dbReference type="Proteomes" id="UP000789405"/>
    </source>
</evidence>
<name>A0A9N9P3W0_9GLOM</name>
<keyword evidence="2" id="KW-1185">Reference proteome</keyword>
<gene>
    <name evidence="1" type="ORF">DERYTH_LOCUS21009</name>
</gene>
<sequence length="48" mass="5446">IIFSVIDALQEDIKNNSIAKAQLRAQNLLDELDADFILATKFLADIWQ</sequence>
<comment type="caution">
    <text evidence="1">The sequence shown here is derived from an EMBL/GenBank/DDBJ whole genome shotgun (WGS) entry which is preliminary data.</text>
</comment>
<evidence type="ECO:0000313" key="1">
    <source>
        <dbReference type="EMBL" id="CAG8788958.1"/>
    </source>
</evidence>
<dbReference type="AlphaFoldDB" id="A0A9N9P3W0"/>
<reference evidence="1" key="1">
    <citation type="submission" date="2021-06" db="EMBL/GenBank/DDBJ databases">
        <authorList>
            <person name="Kallberg Y."/>
            <person name="Tangrot J."/>
            <person name="Rosling A."/>
        </authorList>
    </citation>
    <scope>NUCLEOTIDE SEQUENCE</scope>
    <source>
        <strain evidence="1">MA453B</strain>
    </source>
</reference>